<evidence type="ECO:0008006" key="3">
    <source>
        <dbReference type="Google" id="ProtNLM"/>
    </source>
</evidence>
<proteinExistence type="predicted"/>
<reference evidence="2" key="1">
    <citation type="journal article" date="2019" name="Int. J. Syst. Evol. Microbiol.">
        <title>The Global Catalogue of Microorganisms (GCM) 10K type strain sequencing project: providing services to taxonomists for standard genome sequencing and annotation.</title>
        <authorList>
            <consortium name="The Broad Institute Genomics Platform"/>
            <consortium name="The Broad Institute Genome Sequencing Center for Infectious Disease"/>
            <person name="Wu L."/>
            <person name="Ma J."/>
        </authorList>
    </citation>
    <scope>NUCLEOTIDE SEQUENCE [LARGE SCALE GENOMIC DNA]</scope>
    <source>
        <strain evidence="2">JCM 18424</strain>
    </source>
</reference>
<evidence type="ECO:0000313" key="2">
    <source>
        <dbReference type="Proteomes" id="UP001500631"/>
    </source>
</evidence>
<keyword evidence="2" id="KW-1185">Reference proteome</keyword>
<protein>
    <recommendedName>
        <fullName evidence="3">WG repeat-containing protein</fullName>
    </recommendedName>
</protein>
<accession>A0ABP9MG87</accession>
<sequence length="160" mass="18451">MYRYIMIVLIQLLSVSSGVFAKNLDEQFLLLAEGKPQDQRCFDVESPFLYCLNKNSDHKFVFMDAQGREIYQIYWFDNGPDIASEVLYRIYKNGKIGYASSITGQILIEAKYDCAYPFSEGKAKVGIRCKIESDGEHSSWIGGQWQWIDHPLLNNQSEIE</sequence>
<organism evidence="1 2">
    <name type="scientific">Wohlfahrtiimonas larvae</name>
    <dbReference type="NCBI Taxonomy" id="1157986"/>
    <lineage>
        <taxon>Bacteria</taxon>
        <taxon>Pseudomonadati</taxon>
        <taxon>Pseudomonadota</taxon>
        <taxon>Gammaproteobacteria</taxon>
        <taxon>Cardiobacteriales</taxon>
        <taxon>Ignatzschineriaceae</taxon>
        <taxon>Wohlfahrtiimonas</taxon>
    </lineage>
</organism>
<name>A0ABP9MG87_9GAMM</name>
<dbReference type="Proteomes" id="UP001500631">
    <property type="component" value="Unassembled WGS sequence"/>
</dbReference>
<dbReference type="EMBL" id="BAABKE010000002">
    <property type="protein sequence ID" value="GAA5095726.1"/>
    <property type="molecule type" value="Genomic_DNA"/>
</dbReference>
<dbReference type="RefSeq" id="WP_216350010.1">
    <property type="nucleotide sequence ID" value="NZ_BAABKE010000002.1"/>
</dbReference>
<gene>
    <name evidence="1" type="ORF">GCM10023338_05390</name>
</gene>
<evidence type="ECO:0000313" key="1">
    <source>
        <dbReference type="EMBL" id="GAA5095726.1"/>
    </source>
</evidence>
<comment type="caution">
    <text evidence="1">The sequence shown here is derived from an EMBL/GenBank/DDBJ whole genome shotgun (WGS) entry which is preliminary data.</text>
</comment>